<name>A0AA36GUM8_CYLNA</name>
<evidence type="ECO:0000313" key="2">
    <source>
        <dbReference type="EMBL" id="CAJ0598512.1"/>
    </source>
</evidence>
<accession>A0AA36GUM8</accession>
<dbReference type="Proteomes" id="UP001176961">
    <property type="component" value="Unassembled WGS sequence"/>
</dbReference>
<protein>
    <submittedName>
        <fullName evidence="2">Uncharacterized protein</fullName>
    </submittedName>
</protein>
<keyword evidence="3" id="KW-1185">Reference proteome</keyword>
<organism evidence="2 3">
    <name type="scientific">Cylicocyclus nassatus</name>
    <name type="common">Nematode worm</name>
    <dbReference type="NCBI Taxonomy" id="53992"/>
    <lineage>
        <taxon>Eukaryota</taxon>
        <taxon>Metazoa</taxon>
        <taxon>Ecdysozoa</taxon>
        <taxon>Nematoda</taxon>
        <taxon>Chromadorea</taxon>
        <taxon>Rhabditida</taxon>
        <taxon>Rhabditina</taxon>
        <taxon>Rhabditomorpha</taxon>
        <taxon>Strongyloidea</taxon>
        <taxon>Strongylidae</taxon>
        <taxon>Cylicocyclus</taxon>
    </lineage>
</organism>
<dbReference type="EMBL" id="CATQJL010000223">
    <property type="protein sequence ID" value="CAJ0598512.1"/>
    <property type="molecule type" value="Genomic_DNA"/>
</dbReference>
<evidence type="ECO:0000313" key="3">
    <source>
        <dbReference type="Proteomes" id="UP001176961"/>
    </source>
</evidence>
<feature type="region of interest" description="Disordered" evidence="1">
    <location>
        <begin position="240"/>
        <end position="259"/>
    </location>
</feature>
<evidence type="ECO:0000256" key="1">
    <source>
        <dbReference type="SAM" id="MobiDB-lite"/>
    </source>
</evidence>
<comment type="caution">
    <text evidence="2">The sequence shown here is derived from an EMBL/GenBank/DDBJ whole genome shotgun (WGS) entry which is preliminary data.</text>
</comment>
<reference evidence="2" key="1">
    <citation type="submission" date="2023-07" db="EMBL/GenBank/DDBJ databases">
        <authorList>
            <consortium name="CYATHOMIX"/>
        </authorList>
    </citation>
    <scope>NUCLEOTIDE SEQUENCE</scope>
    <source>
        <strain evidence="2">N/A</strain>
    </source>
</reference>
<gene>
    <name evidence="2" type="ORF">CYNAS_LOCUS10495</name>
</gene>
<sequence length="823" mass="94290">MEFFQELQKCRVPVHARIGFAQAVASFYNFINVYIDAAVAQARSRISHVLERLRNEFKSLSSYRAVRQAPAKEHEPYVVGLALATHRDILATLRCIYSKFGRTESISRQHYNYFLETPMFYIIQCNSPQRRHAQTGLRRIELDVDGGKEELFVDAYPRPKSLNRVHEESTFRRGFFVLDRESLFALSDGRMPQLTSGRLLTPQQAMSRLSATIRSFTPRRTLCALQINFAKAADQNGGEHFHSPLPGPSKRCASTMSPRDTDKDFEAVIKIVQRFRKEPQNWPVEEQPFGIIERTFVGTTMHPVELRPERGFVNMVPIGFMMFRHFFRKLRAKGNFELFKSTGIFDEEEVRQGAKRVFEVISQHATKDNMNDLVKNNVCGQELIDRFEGASSKMSPKQRELLNLTEKDIYAIAPGVLGPFQLIRPVSRSGSPYISYSLLCCAFYKKQMLFNAVRNLPLMEEGEKVEFVSIPPDYGYAAPRLIFGFTTFGNRIIGRGKPCRPSGKLGLMANVAVQCSRLLTSLNTRRSTIIGCAHLSAQSADDAEFADLYSLAKVWNRAPLRTQNRYPADQKAFSLTRDSTETTDKYQNDLCFKDENNLVLTKFKGMDLWTKTLAYLYWLKTKFVVLGATPTLPMSDEDLVRGGQKVFRTILDAVVGRNVESLAPLMLRRSALDLHRKMAWNLKDKQRDALMVTDADFVGHNGFVYNWDGFGTEKGTLARMMHSASIVPRDATGEILDHPHFRYSIVLAALLRKNELYKMVRQLPFNFEKERMILRMPPNYGFVTPRYVVMKIEMCHQVINIRHPYAIVLGEDGLIYDFHIHSF</sequence>
<dbReference type="AlphaFoldDB" id="A0AA36GUM8"/>
<proteinExistence type="predicted"/>